<dbReference type="EMBL" id="GGMR01002767">
    <property type="protein sequence ID" value="MBY15386.1"/>
    <property type="molecule type" value="Transcribed_RNA"/>
</dbReference>
<evidence type="ECO:0000313" key="1">
    <source>
        <dbReference type="EMBL" id="MBY15386.1"/>
    </source>
</evidence>
<proteinExistence type="predicted"/>
<name>A0A2S2NF43_SCHGA</name>
<reference evidence="1" key="1">
    <citation type="submission" date="2018-04" db="EMBL/GenBank/DDBJ databases">
        <title>Transcriptome of Schizaphis graminum biotype I.</title>
        <authorList>
            <person name="Scully E.D."/>
            <person name="Geib S.M."/>
            <person name="Palmer N.A."/>
            <person name="Koch K."/>
            <person name="Bradshaw J."/>
            <person name="Heng-Moss T."/>
            <person name="Sarath G."/>
        </authorList>
    </citation>
    <scope>NUCLEOTIDE SEQUENCE</scope>
</reference>
<accession>A0A2S2NF43</accession>
<protein>
    <submittedName>
        <fullName evidence="1">Uncharacterized protein</fullName>
    </submittedName>
</protein>
<dbReference type="AlphaFoldDB" id="A0A2S2NF43"/>
<gene>
    <name evidence="1" type="ORF">g.16577</name>
</gene>
<organism evidence="1">
    <name type="scientific">Schizaphis graminum</name>
    <name type="common">Green bug aphid</name>
    <dbReference type="NCBI Taxonomy" id="13262"/>
    <lineage>
        <taxon>Eukaryota</taxon>
        <taxon>Metazoa</taxon>
        <taxon>Ecdysozoa</taxon>
        <taxon>Arthropoda</taxon>
        <taxon>Hexapoda</taxon>
        <taxon>Insecta</taxon>
        <taxon>Pterygota</taxon>
        <taxon>Neoptera</taxon>
        <taxon>Paraneoptera</taxon>
        <taxon>Hemiptera</taxon>
        <taxon>Sternorrhyncha</taxon>
        <taxon>Aphidomorpha</taxon>
        <taxon>Aphidoidea</taxon>
        <taxon>Aphididae</taxon>
        <taxon>Aphidini</taxon>
        <taxon>Schizaphis</taxon>
    </lineage>
</organism>
<sequence length="109" mass="11866">MTVLTRITYTITTTTTKCIAMKVEFIGQRRRIVRRPPEWQHCAPVAAAESSGSLPSLTALAPVTPSRFSWCAHAIHNRLPCSSRAVGDDCNTTIVRQMHSAIVVVSSSG</sequence>